<organism evidence="2 3">
    <name type="scientific">Lactobacillus rodentium</name>
    <dbReference type="NCBI Taxonomy" id="947835"/>
    <lineage>
        <taxon>Bacteria</taxon>
        <taxon>Bacillati</taxon>
        <taxon>Bacillota</taxon>
        <taxon>Bacilli</taxon>
        <taxon>Lactobacillales</taxon>
        <taxon>Lactobacillaceae</taxon>
        <taxon>Lactobacillus</taxon>
    </lineage>
</organism>
<gene>
    <name evidence="2" type="ORF">LrDSM24759_00680</name>
</gene>
<keyword evidence="1" id="KW-0472">Membrane</keyword>
<evidence type="ECO:0000313" key="2">
    <source>
        <dbReference type="EMBL" id="GBG04154.1"/>
    </source>
</evidence>
<proteinExistence type="predicted"/>
<feature type="transmembrane region" description="Helical" evidence="1">
    <location>
        <begin position="20"/>
        <end position="38"/>
    </location>
</feature>
<keyword evidence="1" id="KW-0812">Transmembrane</keyword>
<dbReference type="EMBL" id="BFBY01000001">
    <property type="protein sequence ID" value="GBG04154.1"/>
    <property type="molecule type" value="Genomic_DNA"/>
</dbReference>
<evidence type="ECO:0000256" key="1">
    <source>
        <dbReference type="SAM" id="Phobius"/>
    </source>
</evidence>
<dbReference type="Proteomes" id="UP000257317">
    <property type="component" value="Unassembled WGS sequence"/>
</dbReference>
<keyword evidence="3" id="KW-1185">Reference proteome</keyword>
<dbReference type="RefSeq" id="WP_117117357.1">
    <property type="nucleotide sequence ID" value="NZ_BFBY01000001.1"/>
</dbReference>
<protein>
    <recommendedName>
        <fullName evidence="4">DUF3290 domain-containing protein</fullName>
    </recommendedName>
</protein>
<comment type="caution">
    <text evidence="2">The sequence shown here is derived from an EMBL/GenBank/DDBJ whole genome shotgun (WGS) entry which is preliminary data.</text>
</comment>
<evidence type="ECO:0000313" key="3">
    <source>
        <dbReference type="Proteomes" id="UP000257317"/>
    </source>
</evidence>
<dbReference type="OrthoDB" id="3191971at2"/>
<dbReference type="Pfam" id="PF11694">
    <property type="entry name" value="DUF3290"/>
    <property type="match status" value="1"/>
</dbReference>
<sequence>MNFYTIDYITRNQTDDRKMLYILMVVAGLAMVIFVLLYLRDKMATKYRDLGIIALLFLLLFAGVQYEKVLQTNSQKSQTSQLVPFMKSVATDKGVSPKKVLVNSTTLQNGLIVRIDDEDYQLNLNSDNNSYTLTRAHIIDHHVYVNK</sequence>
<dbReference type="InterPro" id="IPR021707">
    <property type="entry name" value="DUF3290"/>
</dbReference>
<feature type="transmembrane region" description="Helical" evidence="1">
    <location>
        <begin position="50"/>
        <end position="66"/>
    </location>
</feature>
<evidence type="ECO:0008006" key="4">
    <source>
        <dbReference type="Google" id="ProtNLM"/>
    </source>
</evidence>
<name>A0A2Z6T5Y1_9LACO</name>
<dbReference type="AlphaFoldDB" id="A0A2Z6T5Y1"/>
<keyword evidence="1" id="KW-1133">Transmembrane helix</keyword>
<accession>A0A2Z6T5Y1</accession>
<reference evidence="3" key="1">
    <citation type="submission" date="2018-03" db="EMBL/GenBank/DDBJ databases">
        <title>New taxa in the Lactobacillus gasseri group.</title>
        <authorList>
            <person name="Tanizawa Y."/>
            <person name="Tohno M."/>
            <person name="Endo A."/>
            <person name="Arita M."/>
        </authorList>
    </citation>
    <scope>NUCLEOTIDE SEQUENCE [LARGE SCALE GENOMIC DNA]</scope>
    <source>
        <strain evidence="3">DSM 24759</strain>
    </source>
</reference>